<feature type="domain" description="OmpR/PhoB-type" evidence="11">
    <location>
        <begin position="124"/>
        <end position="218"/>
    </location>
</feature>
<dbReference type="InterPro" id="IPR039420">
    <property type="entry name" value="WalR-like"/>
</dbReference>
<evidence type="ECO:0000256" key="2">
    <source>
        <dbReference type="ARBA" id="ARBA00022490"/>
    </source>
</evidence>
<organism evidence="12 13">
    <name type="scientific">Aliarcobacter butzleri</name>
    <dbReference type="NCBI Taxonomy" id="28197"/>
    <lineage>
        <taxon>Bacteria</taxon>
        <taxon>Pseudomonadati</taxon>
        <taxon>Campylobacterota</taxon>
        <taxon>Epsilonproteobacteria</taxon>
        <taxon>Campylobacterales</taxon>
        <taxon>Arcobacteraceae</taxon>
        <taxon>Aliarcobacter</taxon>
    </lineage>
</organism>
<evidence type="ECO:0000259" key="10">
    <source>
        <dbReference type="PROSITE" id="PS50110"/>
    </source>
</evidence>
<proteinExistence type="predicted"/>
<evidence type="ECO:0000256" key="1">
    <source>
        <dbReference type="ARBA" id="ARBA00004496"/>
    </source>
</evidence>
<dbReference type="SMART" id="SM00448">
    <property type="entry name" value="REC"/>
    <property type="match status" value="1"/>
</dbReference>
<dbReference type="EMBL" id="JAQJJG010000007">
    <property type="protein sequence ID" value="MDN5123707.1"/>
    <property type="molecule type" value="Genomic_DNA"/>
</dbReference>
<dbReference type="FunFam" id="3.40.50.2300:FF:000002">
    <property type="entry name" value="DNA-binding response regulator PhoP"/>
    <property type="match status" value="1"/>
</dbReference>
<dbReference type="Gene3D" id="3.40.50.2300">
    <property type="match status" value="1"/>
</dbReference>
<dbReference type="SMART" id="SM00862">
    <property type="entry name" value="Trans_reg_C"/>
    <property type="match status" value="1"/>
</dbReference>
<protein>
    <submittedName>
        <fullName evidence="12">Response regulator</fullName>
    </submittedName>
</protein>
<dbReference type="InterPro" id="IPR001789">
    <property type="entry name" value="Sig_transdc_resp-reg_receiver"/>
</dbReference>
<keyword evidence="4" id="KW-0902">Two-component regulatory system</keyword>
<dbReference type="GO" id="GO:0032993">
    <property type="term" value="C:protein-DNA complex"/>
    <property type="evidence" value="ECO:0007669"/>
    <property type="project" value="TreeGrafter"/>
</dbReference>
<evidence type="ECO:0000256" key="7">
    <source>
        <dbReference type="ARBA" id="ARBA00023163"/>
    </source>
</evidence>
<dbReference type="CDD" id="cd00383">
    <property type="entry name" value="trans_reg_C"/>
    <property type="match status" value="1"/>
</dbReference>
<dbReference type="CDD" id="cd17624">
    <property type="entry name" value="REC_OmpR_PmrA-like"/>
    <property type="match status" value="1"/>
</dbReference>
<evidence type="ECO:0000256" key="3">
    <source>
        <dbReference type="ARBA" id="ARBA00022553"/>
    </source>
</evidence>
<evidence type="ECO:0000259" key="11">
    <source>
        <dbReference type="PROSITE" id="PS51755"/>
    </source>
</evidence>
<dbReference type="Pfam" id="PF00072">
    <property type="entry name" value="Response_reg"/>
    <property type="match status" value="1"/>
</dbReference>
<dbReference type="Pfam" id="PF00486">
    <property type="entry name" value="Trans_reg_C"/>
    <property type="match status" value="1"/>
</dbReference>
<name>A0AAW7QBB6_9BACT</name>
<dbReference type="RefSeq" id="WP_301370609.1">
    <property type="nucleotide sequence ID" value="NZ_JAQJJF010000017.1"/>
</dbReference>
<dbReference type="Gene3D" id="6.10.250.690">
    <property type="match status" value="1"/>
</dbReference>
<dbReference type="Proteomes" id="UP001170364">
    <property type="component" value="Unassembled WGS sequence"/>
</dbReference>
<keyword evidence="7" id="KW-0804">Transcription</keyword>
<evidence type="ECO:0000256" key="5">
    <source>
        <dbReference type="ARBA" id="ARBA00023015"/>
    </source>
</evidence>
<dbReference type="GO" id="GO:0005829">
    <property type="term" value="C:cytosol"/>
    <property type="evidence" value="ECO:0007669"/>
    <property type="project" value="TreeGrafter"/>
</dbReference>
<keyword evidence="3 8" id="KW-0597">Phosphoprotein</keyword>
<feature type="modified residue" description="4-aspartylphosphate" evidence="8">
    <location>
        <position position="51"/>
    </location>
</feature>
<feature type="domain" description="Response regulatory" evidence="10">
    <location>
        <begin position="2"/>
        <end position="116"/>
    </location>
</feature>
<dbReference type="GO" id="GO:0000156">
    <property type="term" value="F:phosphorelay response regulator activity"/>
    <property type="evidence" value="ECO:0007669"/>
    <property type="project" value="TreeGrafter"/>
</dbReference>
<reference evidence="12" key="2">
    <citation type="submission" date="2023-01" db="EMBL/GenBank/DDBJ databases">
        <authorList>
            <person name="Uljanovas D."/>
        </authorList>
    </citation>
    <scope>NUCLEOTIDE SEQUENCE</scope>
    <source>
        <strain evidence="12">S41</strain>
    </source>
</reference>
<dbReference type="InterPro" id="IPR001867">
    <property type="entry name" value="OmpR/PhoB-type_DNA-bd"/>
</dbReference>
<comment type="caution">
    <text evidence="12">The sequence shown here is derived from an EMBL/GenBank/DDBJ whole genome shotgun (WGS) entry which is preliminary data.</text>
</comment>
<evidence type="ECO:0000313" key="13">
    <source>
        <dbReference type="Proteomes" id="UP001170364"/>
    </source>
</evidence>
<dbReference type="AlphaFoldDB" id="A0AAW7QBB6"/>
<keyword evidence="5" id="KW-0805">Transcription regulation</keyword>
<dbReference type="PROSITE" id="PS51755">
    <property type="entry name" value="OMPR_PHOB"/>
    <property type="match status" value="1"/>
</dbReference>
<dbReference type="GO" id="GO:0006355">
    <property type="term" value="P:regulation of DNA-templated transcription"/>
    <property type="evidence" value="ECO:0007669"/>
    <property type="project" value="InterPro"/>
</dbReference>
<evidence type="ECO:0000256" key="6">
    <source>
        <dbReference type="ARBA" id="ARBA00023125"/>
    </source>
</evidence>
<dbReference type="InterPro" id="IPR036388">
    <property type="entry name" value="WH-like_DNA-bd_sf"/>
</dbReference>
<feature type="DNA-binding region" description="OmpR/PhoB-type" evidence="9">
    <location>
        <begin position="124"/>
        <end position="218"/>
    </location>
</feature>
<evidence type="ECO:0000256" key="8">
    <source>
        <dbReference type="PROSITE-ProRule" id="PRU00169"/>
    </source>
</evidence>
<dbReference type="PROSITE" id="PS50110">
    <property type="entry name" value="RESPONSE_REGULATORY"/>
    <property type="match status" value="1"/>
</dbReference>
<gene>
    <name evidence="12" type="ORF">PJV93_07275</name>
</gene>
<reference evidence="12" key="1">
    <citation type="journal article" date="2023" name="Microorganisms">
        <title>Genomic Characterization of Arcobacter butzleri Strains Isolated from Various Sources in Lithuania.</title>
        <authorList>
            <person name="Uljanovas D."/>
            <person name="Golz G."/>
            <person name="Fleischmann S."/>
            <person name="Kudirkiene E."/>
            <person name="Kasetiene N."/>
            <person name="Grineviciene A."/>
            <person name="Tamuleviciene E."/>
            <person name="Aksomaitiene J."/>
            <person name="Alter T."/>
            <person name="Malakauskas M."/>
        </authorList>
    </citation>
    <scope>NUCLEOTIDE SEQUENCE</scope>
    <source>
        <strain evidence="12">S41</strain>
    </source>
</reference>
<sequence length="223" mass="25747">MKILLIEDDYLIGDGIVAGFKKLGFSIDWFEDGIDGKDALMMINYDTVILDLTLPNIDGLDILKFWREKNIKTPIIILTARDAIDQRVEGLNKGADDYLCKPFSLAELHARVSALIRRKFGEVSEFIEVNNLKLYMTQQKVFKNNIEIELTTKELKILELFMLNKEIVLSRETIAEKLYNFDKELSSNALDVFIHSIRKKIGNEYIKTVYGAGYKLEESKWKI</sequence>
<dbReference type="SUPFAM" id="SSF52172">
    <property type="entry name" value="CheY-like"/>
    <property type="match status" value="1"/>
</dbReference>
<comment type="subcellular location">
    <subcellularLocation>
        <location evidence="1">Cytoplasm</location>
    </subcellularLocation>
</comment>
<dbReference type="InterPro" id="IPR011006">
    <property type="entry name" value="CheY-like_superfamily"/>
</dbReference>
<accession>A0AAW7QBB6</accession>
<evidence type="ECO:0000256" key="9">
    <source>
        <dbReference type="PROSITE-ProRule" id="PRU01091"/>
    </source>
</evidence>
<keyword evidence="2" id="KW-0963">Cytoplasm</keyword>
<dbReference type="PANTHER" id="PTHR48111:SF35">
    <property type="entry name" value="TRANSCRIPTIONAL REGULATORY PROTEIN QSEB"/>
    <property type="match status" value="1"/>
</dbReference>
<keyword evidence="6 9" id="KW-0238">DNA-binding</keyword>
<evidence type="ECO:0000313" key="12">
    <source>
        <dbReference type="EMBL" id="MDN5123707.1"/>
    </source>
</evidence>
<dbReference type="GO" id="GO:0000976">
    <property type="term" value="F:transcription cis-regulatory region binding"/>
    <property type="evidence" value="ECO:0007669"/>
    <property type="project" value="TreeGrafter"/>
</dbReference>
<dbReference type="Gene3D" id="1.10.10.10">
    <property type="entry name" value="Winged helix-like DNA-binding domain superfamily/Winged helix DNA-binding domain"/>
    <property type="match status" value="1"/>
</dbReference>
<evidence type="ECO:0000256" key="4">
    <source>
        <dbReference type="ARBA" id="ARBA00023012"/>
    </source>
</evidence>
<dbReference type="PANTHER" id="PTHR48111">
    <property type="entry name" value="REGULATOR OF RPOS"/>
    <property type="match status" value="1"/>
</dbReference>